<keyword evidence="3" id="KW-1185">Reference proteome</keyword>
<organism evidence="2 3">
    <name type="scientific">Aldrovandia affinis</name>
    <dbReference type="NCBI Taxonomy" id="143900"/>
    <lineage>
        <taxon>Eukaryota</taxon>
        <taxon>Metazoa</taxon>
        <taxon>Chordata</taxon>
        <taxon>Craniata</taxon>
        <taxon>Vertebrata</taxon>
        <taxon>Euteleostomi</taxon>
        <taxon>Actinopterygii</taxon>
        <taxon>Neopterygii</taxon>
        <taxon>Teleostei</taxon>
        <taxon>Notacanthiformes</taxon>
        <taxon>Halosauridae</taxon>
        <taxon>Aldrovandia</taxon>
    </lineage>
</organism>
<feature type="region of interest" description="Disordered" evidence="1">
    <location>
        <begin position="27"/>
        <end position="220"/>
    </location>
</feature>
<feature type="compositionally biased region" description="Low complexity" evidence="1">
    <location>
        <begin position="89"/>
        <end position="101"/>
    </location>
</feature>
<reference evidence="2" key="1">
    <citation type="journal article" date="2023" name="Science">
        <title>Genome structures resolve the early diversification of teleost fishes.</title>
        <authorList>
            <person name="Parey E."/>
            <person name="Louis A."/>
            <person name="Montfort J."/>
            <person name="Bouchez O."/>
            <person name="Roques C."/>
            <person name="Iampietro C."/>
            <person name="Lluch J."/>
            <person name="Castinel A."/>
            <person name="Donnadieu C."/>
            <person name="Desvignes T."/>
            <person name="Floi Bucao C."/>
            <person name="Jouanno E."/>
            <person name="Wen M."/>
            <person name="Mejri S."/>
            <person name="Dirks R."/>
            <person name="Jansen H."/>
            <person name="Henkel C."/>
            <person name="Chen W.J."/>
            <person name="Zahm M."/>
            <person name="Cabau C."/>
            <person name="Klopp C."/>
            <person name="Thompson A.W."/>
            <person name="Robinson-Rechavi M."/>
            <person name="Braasch I."/>
            <person name="Lecointre G."/>
            <person name="Bobe J."/>
            <person name="Postlethwait J.H."/>
            <person name="Berthelot C."/>
            <person name="Roest Crollius H."/>
            <person name="Guiguen Y."/>
        </authorList>
    </citation>
    <scope>NUCLEOTIDE SEQUENCE</scope>
    <source>
        <strain evidence="2">NC1722</strain>
    </source>
</reference>
<comment type="caution">
    <text evidence="2">The sequence shown here is derived from an EMBL/GenBank/DDBJ whole genome shotgun (WGS) entry which is preliminary data.</text>
</comment>
<evidence type="ECO:0000256" key="1">
    <source>
        <dbReference type="SAM" id="MobiDB-lite"/>
    </source>
</evidence>
<protein>
    <submittedName>
        <fullName evidence="2">Uncharacterized protein</fullName>
    </submittedName>
</protein>
<dbReference type="AlphaFoldDB" id="A0AAD7WZ97"/>
<gene>
    <name evidence="2" type="ORF">AAFF_G00081460</name>
</gene>
<evidence type="ECO:0000313" key="2">
    <source>
        <dbReference type="EMBL" id="KAJ8413639.1"/>
    </source>
</evidence>
<accession>A0AAD7WZ97</accession>
<dbReference type="EMBL" id="JAINUG010000015">
    <property type="protein sequence ID" value="KAJ8413639.1"/>
    <property type="molecule type" value="Genomic_DNA"/>
</dbReference>
<sequence>MKSRAEKQISYQLPCISSRWSRSTEQYLQRSPFPQSNSRAGVTIKRRRTESARTAKTPDTSAAAAIDRICSRRATFRQRETLPAEASNGSPGRSGRNAASRRAAHLRVCALSSGRPSVPRPAPRPHGLLTCSALPGELGQSCSPLTGRGNPASAAPQLPRSPLSDPGSRGDAPGPQAPLSGAPRAISSYSGGRLRAAQAPAGKGPSPHATDAAARSLSPPGCCLLTRSAPLCRPRWARLRSAPRSLVRERV</sequence>
<name>A0AAD7WZ97_9TELE</name>
<proteinExistence type="predicted"/>
<evidence type="ECO:0000313" key="3">
    <source>
        <dbReference type="Proteomes" id="UP001221898"/>
    </source>
</evidence>
<feature type="compositionally biased region" description="Polar residues" evidence="1">
    <location>
        <begin position="27"/>
        <end position="40"/>
    </location>
</feature>
<dbReference type="Proteomes" id="UP001221898">
    <property type="component" value="Unassembled WGS sequence"/>
</dbReference>